<dbReference type="GO" id="GO:0003676">
    <property type="term" value="F:nucleic acid binding"/>
    <property type="evidence" value="ECO:0007669"/>
    <property type="project" value="InterPro"/>
</dbReference>
<gene>
    <name evidence="3" type="ORF">M408DRAFT_53309</name>
</gene>
<accession>A0A0C3B519</accession>
<proteinExistence type="predicted"/>
<feature type="region of interest" description="Disordered" evidence="1">
    <location>
        <begin position="18"/>
        <end position="39"/>
    </location>
</feature>
<name>A0A0C3B519_SERVB</name>
<feature type="non-terminal residue" evidence="3">
    <location>
        <position position="1"/>
    </location>
</feature>
<evidence type="ECO:0000313" key="4">
    <source>
        <dbReference type="Proteomes" id="UP000054097"/>
    </source>
</evidence>
<reference evidence="4" key="2">
    <citation type="submission" date="2015-01" db="EMBL/GenBank/DDBJ databases">
        <title>Evolutionary Origins and Diversification of the Mycorrhizal Mutualists.</title>
        <authorList>
            <consortium name="DOE Joint Genome Institute"/>
            <consortium name="Mycorrhizal Genomics Consortium"/>
            <person name="Kohler A."/>
            <person name="Kuo A."/>
            <person name="Nagy L.G."/>
            <person name="Floudas D."/>
            <person name="Copeland A."/>
            <person name="Barry K.W."/>
            <person name="Cichocki N."/>
            <person name="Veneault-Fourrey C."/>
            <person name="LaButti K."/>
            <person name="Lindquist E.A."/>
            <person name="Lipzen A."/>
            <person name="Lundell T."/>
            <person name="Morin E."/>
            <person name="Murat C."/>
            <person name="Riley R."/>
            <person name="Ohm R."/>
            <person name="Sun H."/>
            <person name="Tunlid A."/>
            <person name="Henrissat B."/>
            <person name="Grigoriev I.V."/>
            <person name="Hibbett D.S."/>
            <person name="Martin F."/>
        </authorList>
    </citation>
    <scope>NUCLEOTIDE SEQUENCE [LARGE SCALE GENOMIC DNA]</scope>
    <source>
        <strain evidence="4">MAFF 305830</strain>
    </source>
</reference>
<dbReference type="Proteomes" id="UP000054097">
    <property type="component" value="Unassembled WGS sequence"/>
</dbReference>
<feature type="domain" description="RNase H type-1" evidence="2">
    <location>
        <begin position="1"/>
        <end position="30"/>
    </location>
</feature>
<dbReference type="OrthoDB" id="2985039at2759"/>
<dbReference type="EMBL" id="KN824300">
    <property type="protein sequence ID" value="KIM27279.1"/>
    <property type="molecule type" value="Genomic_DNA"/>
</dbReference>
<protein>
    <recommendedName>
        <fullName evidence="2">RNase H type-1 domain-containing protein</fullName>
    </recommendedName>
</protein>
<evidence type="ECO:0000256" key="1">
    <source>
        <dbReference type="SAM" id="MobiDB-lite"/>
    </source>
</evidence>
<sequence>NLKISLTWVPGHSDCPGNEAADELAKTAATGNSSDEHLLPPFLHPQLPTSFSATRQKLRQQTKRLQKDEWRRSKRYSALSKIDPSLPSNKFINLTSDLTRA</sequence>
<organism evidence="3 4">
    <name type="scientific">Serendipita vermifera MAFF 305830</name>
    <dbReference type="NCBI Taxonomy" id="933852"/>
    <lineage>
        <taxon>Eukaryota</taxon>
        <taxon>Fungi</taxon>
        <taxon>Dikarya</taxon>
        <taxon>Basidiomycota</taxon>
        <taxon>Agaricomycotina</taxon>
        <taxon>Agaricomycetes</taxon>
        <taxon>Sebacinales</taxon>
        <taxon>Serendipitaceae</taxon>
        <taxon>Serendipita</taxon>
    </lineage>
</organism>
<dbReference type="InterPro" id="IPR036397">
    <property type="entry name" value="RNaseH_sf"/>
</dbReference>
<dbReference type="InterPro" id="IPR002156">
    <property type="entry name" value="RNaseH_domain"/>
</dbReference>
<evidence type="ECO:0000259" key="2">
    <source>
        <dbReference type="PROSITE" id="PS50879"/>
    </source>
</evidence>
<reference evidence="3 4" key="1">
    <citation type="submission" date="2014-04" db="EMBL/GenBank/DDBJ databases">
        <authorList>
            <consortium name="DOE Joint Genome Institute"/>
            <person name="Kuo A."/>
            <person name="Zuccaro A."/>
            <person name="Kohler A."/>
            <person name="Nagy L.G."/>
            <person name="Floudas D."/>
            <person name="Copeland A."/>
            <person name="Barry K.W."/>
            <person name="Cichocki N."/>
            <person name="Veneault-Fourrey C."/>
            <person name="LaButti K."/>
            <person name="Lindquist E.A."/>
            <person name="Lipzen A."/>
            <person name="Lundell T."/>
            <person name="Morin E."/>
            <person name="Murat C."/>
            <person name="Sun H."/>
            <person name="Tunlid A."/>
            <person name="Henrissat B."/>
            <person name="Grigoriev I.V."/>
            <person name="Hibbett D.S."/>
            <person name="Martin F."/>
            <person name="Nordberg H.P."/>
            <person name="Cantor M.N."/>
            <person name="Hua S.X."/>
        </authorList>
    </citation>
    <scope>NUCLEOTIDE SEQUENCE [LARGE SCALE GENOMIC DNA]</scope>
    <source>
        <strain evidence="3 4">MAFF 305830</strain>
    </source>
</reference>
<feature type="non-terminal residue" evidence="3">
    <location>
        <position position="101"/>
    </location>
</feature>
<evidence type="ECO:0000313" key="3">
    <source>
        <dbReference type="EMBL" id="KIM27279.1"/>
    </source>
</evidence>
<keyword evidence="4" id="KW-1185">Reference proteome</keyword>
<dbReference type="GO" id="GO:0004523">
    <property type="term" value="F:RNA-DNA hybrid ribonuclease activity"/>
    <property type="evidence" value="ECO:0007669"/>
    <property type="project" value="InterPro"/>
</dbReference>
<dbReference type="HOGENOM" id="CLU_164205_0_0_1"/>
<dbReference type="InterPro" id="IPR012337">
    <property type="entry name" value="RNaseH-like_sf"/>
</dbReference>
<dbReference type="PROSITE" id="PS50879">
    <property type="entry name" value="RNASE_H_1"/>
    <property type="match status" value="1"/>
</dbReference>
<dbReference type="AlphaFoldDB" id="A0A0C3B519"/>
<dbReference type="STRING" id="933852.A0A0C3B519"/>
<dbReference type="SUPFAM" id="SSF53098">
    <property type="entry name" value="Ribonuclease H-like"/>
    <property type="match status" value="1"/>
</dbReference>
<dbReference type="Gene3D" id="3.30.420.10">
    <property type="entry name" value="Ribonuclease H-like superfamily/Ribonuclease H"/>
    <property type="match status" value="1"/>
</dbReference>